<sequence>MIVNLMAAWTILRWWGESCPPNECKFVLLIDCWERQRHQMIFDLSWRPVLVIYINCNHP</sequence>
<accession>A0A2P2IQB7</accession>
<evidence type="ECO:0000313" key="2">
    <source>
        <dbReference type="EMBL" id="MBW83397.1"/>
    </source>
</evidence>
<feature type="signal peptide" evidence="1">
    <location>
        <begin position="1"/>
        <end position="16"/>
    </location>
</feature>
<reference evidence="2" key="1">
    <citation type="submission" date="2018-02" db="EMBL/GenBank/DDBJ databases">
        <title>Rhizophora mucronata_Transcriptome.</title>
        <authorList>
            <person name="Meera S.P."/>
            <person name="Sreeshan A."/>
            <person name="Augustine A."/>
        </authorList>
    </citation>
    <scope>NUCLEOTIDE SEQUENCE</scope>
    <source>
        <tissue evidence="2">Leaf</tissue>
    </source>
</reference>
<evidence type="ECO:0000256" key="1">
    <source>
        <dbReference type="SAM" id="SignalP"/>
    </source>
</evidence>
<feature type="chain" id="PRO_5015169749" evidence="1">
    <location>
        <begin position="17"/>
        <end position="59"/>
    </location>
</feature>
<dbReference type="EMBL" id="GGEC01002914">
    <property type="protein sequence ID" value="MBW83397.1"/>
    <property type="molecule type" value="Transcribed_RNA"/>
</dbReference>
<proteinExistence type="predicted"/>
<dbReference type="AlphaFoldDB" id="A0A2P2IQB7"/>
<organism evidence="2">
    <name type="scientific">Rhizophora mucronata</name>
    <name type="common">Asiatic mangrove</name>
    <dbReference type="NCBI Taxonomy" id="61149"/>
    <lineage>
        <taxon>Eukaryota</taxon>
        <taxon>Viridiplantae</taxon>
        <taxon>Streptophyta</taxon>
        <taxon>Embryophyta</taxon>
        <taxon>Tracheophyta</taxon>
        <taxon>Spermatophyta</taxon>
        <taxon>Magnoliopsida</taxon>
        <taxon>eudicotyledons</taxon>
        <taxon>Gunneridae</taxon>
        <taxon>Pentapetalae</taxon>
        <taxon>rosids</taxon>
        <taxon>fabids</taxon>
        <taxon>Malpighiales</taxon>
        <taxon>Rhizophoraceae</taxon>
        <taxon>Rhizophora</taxon>
    </lineage>
</organism>
<name>A0A2P2IQB7_RHIMU</name>
<protein>
    <submittedName>
        <fullName evidence="2">Uncharacterized protein</fullName>
    </submittedName>
</protein>
<keyword evidence="1" id="KW-0732">Signal</keyword>